<dbReference type="SUPFAM" id="SSF48498">
    <property type="entry name" value="Tetracyclin repressor-like, C-terminal domain"/>
    <property type="match status" value="1"/>
</dbReference>
<accession>A0A0B1Q909</accession>
<evidence type="ECO:0000313" key="4">
    <source>
        <dbReference type="EMBL" id="KHJ55856.1"/>
    </source>
</evidence>
<dbReference type="PANTHER" id="PTHR30328:SF54">
    <property type="entry name" value="HTH-TYPE TRANSCRIPTIONAL REPRESSOR SCO4008"/>
    <property type="match status" value="1"/>
</dbReference>
<dbReference type="EMBL" id="JRFJ01000001">
    <property type="protein sequence ID" value="KHJ55856.1"/>
    <property type="molecule type" value="Genomic_DNA"/>
</dbReference>
<feature type="domain" description="HTH tetR-type" evidence="3">
    <location>
        <begin position="21"/>
        <end position="81"/>
    </location>
</feature>
<dbReference type="PRINTS" id="PR00455">
    <property type="entry name" value="HTHTETR"/>
</dbReference>
<dbReference type="PROSITE" id="PS50977">
    <property type="entry name" value="HTH_TETR_2"/>
    <property type="match status" value="1"/>
</dbReference>
<dbReference type="GO" id="GO:0045892">
    <property type="term" value="P:negative regulation of DNA-templated transcription"/>
    <property type="evidence" value="ECO:0007669"/>
    <property type="project" value="InterPro"/>
</dbReference>
<comment type="caution">
    <text evidence="4">The sequence shown here is derived from an EMBL/GenBank/DDBJ whole genome shotgun (WGS) entry which is preliminary data.</text>
</comment>
<dbReference type="InterPro" id="IPR050109">
    <property type="entry name" value="HTH-type_TetR-like_transc_reg"/>
</dbReference>
<dbReference type="AlphaFoldDB" id="A0A0B1Q909"/>
<dbReference type="InterPro" id="IPR001647">
    <property type="entry name" value="HTH_TetR"/>
</dbReference>
<dbReference type="InterPro" id="IPR009057">
    <property type="entry name" value="Homeodomain-like_sf"/>
</dbReference>
<name>A0A0B1Q909_9HYPH</name>
<dbReference type="Pfam" id="PF08362">
    <property type="entry name" value="TetR_C_3"/>
    <property type="match status" value="1"/>
</dbReference>
<dbReference type="GO" id="GO:0003677">
    <property type="term" value="F:DNA binding"/>
    <property type="evidence" value="ECO:0007669"/>
    <property type="project" value="UniProtKB-UniRule"/>
</dbReference>
<sequence length="218" mass="24225">MGGKAKAMEGVRKQQRTRIQQANREMIVAAALPVFSAHGFKAATVDAIATAAGMSKPNLLYYFRRKEDIYSAVLERTLEIWLDPLERLDADGDPEAELSRYIAVKLQMSADAPEASRLFANEILHGAPVIGDFLSGRLRRLVGDKAAIIERWMDEGRLARMDPVHLVFMIWAITQHYADFAVQVRAIVGENAENPAFRESTTCNVLALVMNGLRPRSG</sequence>
<reference evidence="4 5" key="1">
    <citation type="submission" date="2014-09" db="EMBL/GenBank/DDBJ databases">
        <title>Isolation and characterization of Aurantimonas altamirensis ON-56566 from clinical sample following a dog bite.</title>
        <authorList>
            <person name="Eshaghi A."/>
            <person name="Li A."/>
            <person name="Shahinas D."/>
            <person name="Bahn P."/>
            <person name="Kus J.V."/>
            <person name="Patel S.N."/>
        </authorList>
    </citation>
    <scope>NUCLEOTIDE SEQUENCE [LARGE SCALE GENOMIC DNA]</scope>
    <source>
        <strain evidence="4 5">ON-56566</strain>
    </source>
</reference>
<dbReference type="Gene3D" id="1.10.357.10">
    <property type="entry name" value="Tetracycline Repressor, domain 2"/>
    <property type="match status" value="1"/>
</dbReference>
<dbReference type="Proteomes" id="UP000030826">
    <property type="component" value="Unassembled WGS sequence"/>
</dbReference>
<gene>
    <name evidence="4" type="ORF">LA66_04315</name>
</gene>
<dbReference type="PANTHER" id="PTHR30328">
    <property type="entry name" value="TRANSCRIPTIONAL REPRESSOR"/>
    <property type="match status" value="1"/>
</dbReference>
<dbReference type="SUPFAM" id="SSF46689">
    <property type="entry name" value="Homeodomain-like"/>
    <property type="match status" value="1"/>
</dbReference>
<keyword evidence="1 2" id="KW-0238">DNA-binding</keyword>
<dbReference type="InterPro" id="IPR036271">
    <property type="entry name" value="Tet_transcr_reg_TetR-rel_C_sf"/>
</dbReference>
<proteinExistence type="predicted"/>
<protein>
    <submittedName>
        <fullName evidence="4">TetR family transcriptional regulator</fullName>
    </submittedName>
</protein>
<dbReference type="Pfam" id="PF00440">
    <property type="entry name" value="TetR_N"/>
    <property type="match status" value="1"/>
</dbReference>
<dbReference type="Gene3D" id="1.10.10.60">
    <property type="entry name" value="Homeodomain-like"/>
    <property type="match status" value="1"/>
</dbReference>
<feature type="DNA-binding region" description="H-T-H motif" evidence="2">
    <location>
        <begin position="44"/>
        <end position="63"/>
    </location>
</feature>
<evidence type="ECO:0000259" key="3">
    <source>
        <dbReference type="PROSITE" id="PS50977"/>
    </source>
</evidence>
<evidence type="ECO:0000256" key="2">
    <source>
        <dbReference type="PROSITE-ProRule" id="PRU00335"/>
    </source>
</evidence>
<dbReference type="InterPro" id="IPR013573">
    <property type="entry name" value="Tscrpt_reg_YcdC_C"/>
</dbReference>
<evidence type="ECO:0000256" key="1">
    <source>
        <dbReference type="ARBA" id="ARBA00023125"/>
    </source>
</evidence>
<organism evidence="4 5">
    <name type="scientific">Aureimonas altamirensis</name>
    <dbReference type="NCBI Taxonomy" id="370622"/>
    <lineage>
        <taxon>Bacteria</taxon>
        <taxon>Pseudomonadati</taxon>
        <taxon>Pseudomonadota</taxon>
        <taxon>Alphaproteobacteria</taxon>
        <taxon>Hyphomicrobiales</taxon>
        <taxon>Aurantimonadaceae</taxon>
        <taxon>Aureimonas</taxon>
    </lineage>
</organism>
<dbReference type="STRING" id="370622.LA66_04315"/>
<evidence type="ECO:0000313" key="5">
    <source>
        <dbReference type="Proteomes" id="UP000030826"/>
    </source>
</evidence>